<gene>
    <name evidence="1" type="ORF">ABEB36_004616</name>
</gene>
<dbReference type="AlphaFoldDB" id="A0ABD1F3X0"/>
<name>A0ABD1F3X0_HYPHA</name>
<keyword evidence="2" id="KW-1185">Reference proteome</keyword>
<dbReference type="Proteomes" id="UP001566132">
    <property type="component" value="Unassembled WGS sequence"/>
</dbReference>
<evidence type="ECO:0000313" key="2">
    <source>
        <dbReference type="Proteomes" id="UP001566132"/>
    </source>
</evidence>
<sequence>MIGMASSWLLTAPPNIQSVEIIFPVTRHSYIPPDRIFGFIEKEIKKHEGEPFYRNIIGAPKNICKKGKSIGNIKPNIIHEKNMLKEEKKKDIDALLSKHYGTQWRNIKEVDFSFYKHVINEALASEDTDAEEDLICEKLEEICDLRCKGKCFHVCKEAFAALHEIGKKRAERVCSLLARNAPPHDLRGKTVRNMKPQPVRETIHNHIKKFDVKQTHYGGAVKNYLDARLNVKIMHELFINENPELRNSISYKYYLEYFKRYFRYTSKEKFEK</sequence>
<reference evidence="1 2" key="1">
    <citation type="submission" date="2024-05" db="EMBL/GenBank/DDBJ databases">
        <title>Genetic variation in Jamaican populations of the coffee berry borer (Hypothenemus hampei).</title>
        <authorList>
            <person name="Errbii M."/>
            <person name="Myrie A."/>
        </authorList>
    </citation>
    <scope>NUCLEOTIDE SEQUENCE [LARGE SCALE GENOMIC DNA]</scope>
    <source>
        <strain evidence="1">JA-Hopewell-2020-01-JO</strain>
        <tissue evidence="1">Whole body</tissue>
    </source>
</reference>
<comment type="caution">
    <text evidence="1">The sequence shown here is derived from an EMBL/GenBank/DDBJ whole genome shotgun (WGS) entry which is preliminary data.</text>
</comment>
<protein>
    <submittedName>
        <fullName evidence="1">Uncharacterized protein</fullName>
    </submittedName>
</protein>
<dbReference type="EMBL" id="JBDJPC010000003">
    <property type="protein sequence ID" value="KAL1509952.1"/>
    <property type="molecule type" value="Genomic_DNA"/>
</dbReference>
<organism evidence="1 2">
    <name type="scientific">Hypothenemus hampei</name>
    <name type="common">Coffee berry borer</name>
    <dbReference type="NCBI Taxonomy" id="57062"/>
    <lineage>
        <taxon>Eukaryota</taxon>
        <taxon>Metazoa</taxon>
        <taxon>Ecdysozoa</taxon>
        <taxon>Arthropoda</taxon>
        <taxon>Hexapoda</taxon>
        <taxon>Insecta</taxon>
        <taxon>Pterygota</taxon>
        <taxon>Neoptera</taxon>
        <taxon>Endopterygota</taxon>
        <taxon>Coleoptera</taxon>
        <taxon>Polyphaga</taxon>
        <taxon>Cucujiformia</taxon>
        <taxon>Curculionidae</taxon>
        <taxon>Scolytinae</taxon>
        <taxon>Hypothenemus</taxon>
    </lineage>
</organism>
<accession>A0ABD1F3X0</accession>
<proteinExistence type="predicted"/>
<evidence type="ECO:0000313" key="1">
    <source>
        <dbReference type="EMBL" id="KAL1509952.1"/>
    </source>
</evidence>